<dbReference type="SUPFAM" id="SSF53850">
    <property type="entry name" value="Periplasmic binding protein-like II"/>
    <property type="match status" value="1"/>
</dbReference>
<accession>A0A0S4TWJ2</accession>
<dbReference type="EMBL" id="LN899819">
    <property type="protein sequence ID" value="CUV13887.1"/>
    <property type="molecule type" value="Genomic_DNA"/>
</dbReference>
<name>A0A0S4TWJ2_RALSL</name>
<proteinExistence type="predicted"/>
<protein>
    <submittedName>
        <fullName evidence="1">Uncharacterized protein</fullName>
    </submittedName>
</protein>
<organism evidence="1">
    <name type="scientific">Ralstonia solanacearum</name>
    <name type="common">Pseudomonas solanacearum</name>
    <dbReference type="NCBI Taxonomy" id="305"/>
    <lineage>
        <taxon>Bacteria</taxon>
        <taxon>Pseudomonadati</taxon>
        <taxon>Pseudomonadota</taxon>
        <taxon>Betaproteobacteria</taxon>
        <taxon>Burkholderiales</taxon>
        <taxon>Burkholderiaceae</taxon>
        <taxon>Ralstonia</taxon>
        <taxon>Ralstonia solanacearum species complex</taxon>
    </lineage>
</organism>
<gene>
    <name evidence="1" type="ORF">RUN39_v1_650008</name>
</gene>
<sequence length="96" mass="10639">MRGRLDRFYRVDPGIEAGNSVQMFEALQAYRVDMASLSHRVRAVRFLRIELARDPLVRVVHRGHLLAAQCLGLDWFAPALPPAITTKRGTALGAGA</sequence>
<evidence type="ECO:0000313" key="1">
    <source>
        <dbReference type="EMBL" id="CUV13887.1"/>
    </source>
</evidence>
<reference evidence="1" key="1">
    <citation type="submission" date="2015-10" db="EMBL/GenBank/DDBJ databases">
        <authorList>
            <person name="Gilbert D.G."/>
        </authorList>
    </citation>
    <scope>NUCLEOTIDE SEQUENCE</scope>
    <source>
        <strain evidence="1">Phyl III-seqv23</strain>
    </source>
</reference>
<dbReference type="Gene3D" id="3.40.190.10">
    <property type="entry name" value="Periplasmic binding protein-like II"/>
    <property type="match status" value="2"/>
</dbReference>
<dbReference type="AlphaFoldDB" id="A0A0S4TWJ2"/>